<comment type="similarity">
    <text evidence="1">Belongs to the peptidase S33 family.</text>
</comment>
<dbReference type="Pfam" id="PF00561">
    <property type="entry name" value="Abhydrolase_1"/>
    <property type="match status" value="1"/>
</dbReference>
<accession>A0A1V3WP92</accession>
<dbReference type="EMBL" id="MVBN01000008">
    <property type="protein sequence ID" value="OOK68246.1"/>
    <property type="molecule type" value="Genomic_DNA"/>
</dbReference>
<dbReference type="SUPFAM" id="SSF53474">
    <property type="entry name" value="alpha/beta-Hydrolases"/>
    <property type="match status" value="1"/>
</dbReference>
<name>A0A1V3WP92_MYCKA</name>
<dbReference type="InterPro" id="IPR000073">
    <property type="entry name" value="AB_hydrolase_1"/>
</dbReference>
<evidence type="ECO:0000313" key="5">
    <source>
        <dbReference type="EMBL" id="OOK68246.1"/>
    </source>
</evidence>
<feature type="region of interest" description="Disordered" evidence="3">
    <location>
        <begin position="144"/>
        <end position="166"/>
    </location>
</feature>
<dbReference type="GO" id="GO:0004177">
    <property type="term" value="F:aminopeptidase activity"/>
    <property type="evidence" value="ECO:0007669"/>
    <property type="project" value="UniProtKB-EC"/>
</dbReference>
<proteinExistence type="inferred from homology"/>
<dbReference type="Proteomes" id="UP000188532">
    <property type="component" value="Unassembled WGS sequence"/>
</dbReference>
<dbReference type="InterPro" id="IPR029058">
    <property type="entry name" value="AB_hydrolase_fold"/>
</dbReference>
<evidence type="ECO:0000259" key="4">
    <source>
        <dbReference type="Pfam" id="PF00561"/>
    </source>
</evidence>
<keyword evidence="2 5" id="KW-0378">Hydrolase</keyword>
<dbReference type="AlphaFoldDB" id="A0A1V3WP92"/>
<evidence type="ECO:0000256" key="2">
    <source>
        <dbReference type="ARBA" id="ARBA00022801"/>
    </source>
</evidence>
<evidence type="ECO:0000256" key="1">
    <source>
        <dbReference type="ARBA" id="ARBA00010088"/>
    </source>
</evidence>
<dbReference type="Gene3D" id="3.40.50.1820">
    <property type="entry name" value="alpha/beta hydrolase"/>
    <property type="match status" value="1"/>
</dbReference>
<dbReference type="PRINTS" id="PR00793">
    <property type="entry name" value="PROAMNOPTASE"/>
</dbReference>
<dbReference type="InterPro" id="IPR002410">
    <property type="entry name" value="Peptidase_S33"/>
</dbReference>
<evidence type="ECO:0000256" key="3">
    <source>
        <dbReference type="SAM" id="MobiDB-lite"/>
    </source>
</evidence>
<feature type="domain" description="AB hydrolase-1" evidence="4">
    <location>
        <begin position="31"/>
        <end position="120"/>
    </location>
</feature>
<comment type="caution">
    <text evidence="5">The sequence shown here is derived from an EMBL/GenBank/DDBJ whole genome shotgun (WGS) entry which is preliminary data.</text>
</comment>
<organism evidence="5 6">
    <name type="scientific">Mycobacterium kansasii</name>
    <dbReference type="NCBI Taxonomy" id="1768"/>
    <lineage>
        <taxon>Bacteria</taxon>
        <taxon>Bacillati</taxon>
        <taxon>Actinomycetota</taxon>
        <taxon>Actinomycetes</taxon>
        <taxon>Mycobacteriales</taxon>
        <taxon>Mycobacteriaceae</taxon>
        <taxon>Mycobacterium</taxon>
    </lineage>
</organism>
<gene>
    <name evidence="5" type="ORF">BZL29_6697</name>
</gene>
<evidence type="ECO:0000313" key="6">
    <source>
        <dbReference type="Proteomes" id="UP000188532"/>
    </source>
</evidence>
<dbReference type="PANTHER" id="PTHR43329">
    <property type="entry name" value="EPOXIDE HYDROLASE"/>
    <property type="match status" value="1"/>
</dbReference>
<protein>
    <submittedName>
        <fullName evidence="5">Alpha/beta hydrolase fold family protein</fullName>
    </submittedName>
</protein>
<sequence>MPAAQQAPQRFVDSADGARIAVYEEGNPDGPAVVLVHGFPDSHVLWDGVVPRLAQRFRVIRYDNRGVGLSSAPKPVSAYTMACFADDFAAVIDQLTPGRRVHVMGHDWGSVGIWEYLTRPAPETESPRSPRCPARVRNSWSITSGAGCAGHGGRDGFSGPSPRRCG</sequence>
<dbReference type="GO" id="GO:0006508">
    <property type="term" value="P:proteolysis"/>
    <property type="evidence" value="ECO:0007669"/>
    <property type="project" value="InterPro"/>
</dbReference>
<reference evidence="5 6" key="1">
    <citation type="submission" date="2017-02" db="EMBL/GenBank/DDBJ databases">
        <title>Complete genome sequences of Mycobacterium kansasii strains isolated from rhesus macaques.</title>
        <authorList>
            <person name="Panda A."/>
            <person name="Nagaraj S."/>
            <person name="Zhao X."/>
            <person name="Tettelin H."/>
            <person name="Detolla L.J."/>
        </authorList>
    </citation>
    <scope>NUCLEOTIDE SEQUENCE [LARGE SCALE GENOMIC DNA]</scope>
    <source>
        <strain evidence="5 6">11-3469</strain>
    </source>
</reference>